<protein>
    <submittedName>
        <fullName evidence="7">Diguanylate cyclase</fullName>
    </submittedName>
</protein>
<dbReference type="PANTHER" id="PTHR44757:SF2">
    <property type="entry name" value="BIOFILM ARCHITECTURE MAINTENANCE PROTEIN MBAA"/>
    <property type="match status" value="1"/>
</dbReference>
<dbReference type="InterPro" id="IPR000014">
    <property type="entry name" value="PAS"/>
</dbReference>
<comment type="catalytic activity">
    <reaction evidence="1">
        <text>3',3'-c-di-GMP + H2O = 5'-phosphoguanylyl(3'-&gt;5')guanosine + H(+)</text>
        <dbReference type="Rhea" id="RHEA:24902"/>
        <dbReference type="ChEBI" id="CHEBI:15377"/>
        <dbReference type="ChEBI" id="CHEBI:15378"/>
        <dbReference type="ChEBI" id="CHEBI:58754"/>
        <dbReference type="ChEBI" id="CHEBI:58805"/>
        <dbReference type="EC" id="3.1.4.52"/>
    </reaction>
    <physiologicalReaction direction="left-to-right" evidence="1">
        <dbReference type="Rhea" id="RHEA:24903"/>
    </physiologicalReaction>
</comment>
<dbReference type="InterPro" id="IPR000160">
    <property type="entry name" value="GGDEF_dom"/>
</dbReference>
<dbReference type="GO" id="GO:0071111">
    <property type="term" value="F:cyclic-guanylate-specific phosphodiesterase activity"/>
    <property type="evidence" value="ECO:0007669"/>
    <property type="project" value="UniProtKB-EC"/>
</dbReference>
<feature type="domain" description="PAC" evidence="4">
    <location>
        <begin position="552"/>
        <end position="604"/>
    </location>
</feature>
<organism evidence="7 8">
    <name type="scientific">Pseudothauera lacus</name>
    <dbReference type="NCBI Taxonomy" id="2136175"/>
    <lineage>
        <taxon>Bacteria</taxon>
        <taxon>Pseudomonadati</taxon>
        <taxon>Pseudomonadota</taxon>
        <taxon>Betaproteobacteria</taxon>
        <taxon>Rhodocyclales</taxon>
        <taxon>Zoogloeaceae</taxon>
        <taxon>Pseudothauera</taxon>
    </lineage>
</organism>
<dbReference type="InterPro" id="IPR029787">
    <property type="entry name" value="Nucleotide_cyclase"/>
</dbReference>
<dbReference type="FunFam" id="3.30.70.270:FF:000001">
    <property type="entry name" value="Diguanylate cyclase domain protein"/>
    <property type="match status" value="1"/>
</dbReference>
<dbReference type="InterPro" id="IPR001610">
    <property type="entry name" value="PAC"/>
</dbReference>
<dbReference type="CDD" id="cd00130">
    <property type="entry name" value="PAS"/>
    <property type="match status" value="2"/>
</dbReference>
<comment type="caution">
    <text evidence="7">The sequence shown here is derived from an EMBL/GenBank/DDBJ whole genome shotgun (WGS) entry which is preliminary data.</text>
</comment>
<feature type="transmembrane region" description="Helical" evidence="2">
    <location>
        <begin position="20"/>
        <end position="42"/>
    </location>
</feature>
<dbReference type="InterPro" id="IPR035965">
    <property type="entry name" value="PAS-like_dom_sf"/>
</dbReference>
<dbReference type="AlphaFoldDB" id="A0A2T4IHZ2"/>
<dbReference type="OrthoDB" id="9813903at2"/>
<dbReference type="InterPro" id="IPR013767">
    <property type="entry name" value="PAS_fold"/>
</dbReference>
<dbReference type="PROSITE" id="PS50113">
    <property type="entry name" value="PAC"/>
    <property type="match status" value="2"/>
</dbReference>
<accession>A0A2T4IHZ2</accession>
<dbReference type="CDD" id="cd01949">
    <property type="entry name" value="GGDEF"/>
    <property type="match status" value="1"/>
</dbReference>
<dbReference type="SUPFAM" id="SSF55073">
    <property type="entry name" value="Nucleotide cyclase"/>
    <property type="match status" value="1"/>
</dbReference>
<dbReference type="FunFam" id="3.20.20.450:FF:000001">
    <property type="entry name" value="Cyclic di-GMP phosphodiesterase yahA"/>
    <property type="match status" value="1"/>
</dbReference>
<dbReference type="PANTHER" id="PTHR44757">
    <property type="entry name" value="DIGUANYLATE CYCLASE DGCP"/>
    <property type="match status" value="1"/>
</dbReference>
<evidence type="ECO:0000256" key="1">
    <source>
        <dbReference type="ARBA" id="ARBA00051114"/>
    </source>
</evidence>
<feature type="domain" description="EAL" evidence="5">
    <location>
        <begin position="900"/>
        <end position="1157"/>
    </location>
</feature>
<dbReference type="Gene3D" id="3.30.70.270">
    <property type="match status" value="1"/>
</dbReference>
<dbReference type="NCBIfam" id="TIGR00254">
    <property type="entry name" value="GGDEF"/>
    <property type="match status" value="1"/>
</dbReference>
<dbReference type="InterPro" id="IPR043128">
    <property type="entry name" value="Rev_trsase/Diguanyl_cyclase"/>
</dbReference>
<reference evidence="7 8" key="2">
    <citation type="submission" date="2018-04" db="EMBL/GenBank/DDBJ databases">
        <title>Thauera lacus sp. nov., isolated from an saline lake in Inner Mongolia, China.</title>
        <authorList>
            <person name="Liang Q.-Y."/>
        </authorList>
    </citation>
    <scope>NUCLEOTIDE SEQUENCE [LARGE SCALE GENOMIC DNA]</scope>
    <source>
        <strain evidence="7 8">D20</strain>
    </source>
</reference>
<dbReference type="InterPro" id="IPR013655">
    <property type="entry name" value="PAS_fold_3"/>
</dbReference>
<keyword evidence="2" id="KW-1133">Transmembrane helix</keyword>
<feature type="domain" description="PAC" evidence="4">
    <location>
        <begin position="674"/>
        <end position="726"/>
    </location>
</feature>
<dbReference type="InterPro" id="IPR052155">
    <property type="entry name" value="Biofilm_reg_signaling"/>
</dbReference>
<gene>
    <name evidence="7" type="ORF">C8261_05200</name>
</gene>
<dbReference type="GO" id="GO:0071732">
    <property type="term" value="P:cellular response to nitric oxide"/>
    <property type="evidence" value="ECO:0007669"/>
    <property type="project" value="UniProtKB-ARBA"/>
</dbReference>
<dbReference type="Pfam" id="PF13188">
    <property type="entry name" value="PAS_8"/>
    <property type="match status" value="1"/>
</dbReference>
<dbReference type="SMART" id="SM00091">
    <property type="entry name" value="PAS"/>
    <property type="match status" value="3"/>
</dbReference>
<dbReference type="SUPFAM" id="SSF55785">
    <property type="entry name" value="PYP-like sensor domain (PAS domain)"/>
    <property type="match status" value="3"/>
</dbReference>
<dbReference type="InterPro" id="IPR035919">
    <property type="entry name" value="EAL_sf"/>
</dbReference>
<dbReference type="Pfam" id="PF00563">
    <property type="entry name" value="EAL"/>
    <property type="match status" value="1"/>
</dbReference>
<evidence type="ECO:0000256" key="2">
    <source>
        <dbReference type="SAM" id="Phobius"/>
    </source>
</evidence>
<dbReference type="SMART" id="SM00267">
    <property type="entry name" value="GGDEF"/>
    <property type="match status" value="1"/>
</dbReference>
<evidence type="ECO:0000313" key="8">
    <source>
        <dbReference type="Proteomes" id="UP000241193"/>
    </source>
</evidence>
<dbReference type="Gene3D" id="3.20.20.450">
    <property type="entry name" value="EAL domain"/>
    <property type="match status" value="1"/>
</dbReference>
<reference evidence="7 8" key="1">
    <citation type="submission" date="2018-03" db="EMBL/GenBank/DDBJ databases">
        <authorList>
            <person name="Keele B.F."/>
        </authorList>
    </citation>
    <scope>NUCLEOTIDE SEQUENCE [LARGE SCALE GENOMIC DNA]</scope>
    <source>
        <strain evidence="7 8">D20</strain>
    </source>
</reference>
<dbReference type="Gene3D" id="3.30.450.20">
    <property type="entry name" value="PAS domain"/>
    <property type="match status" value="3"/>
</dbReference>
<dbReference type="Pfam" id="PF00989">
    <property type="entry name" value="PAS"/>
    <property type="match status" value="1"/>
</dbReference>
<evidence type="ECO:0000259" key="5">
    <source>
        <dbReference type="PROSITE" id="PS50883"/>
    </source>
</evidence>
<dbReference type="PROSITE" id="PS50112">
    <property type="entry name" value="PAS"/>
    <property type="match status" value="1"/>
</dbReference>
<dbReference type="SUPFAM" id="SSF141868">
    <property type="entry name" value="EAL domain-like"/>
    <property type="match status" value="1"/>
</dbReference>
<dbReference type="InterPro" id="IPR001633">
    <property type="entry name" value="EAL_dom"/>
</dbReference>
<evidence type="ECO:0000259" key="4">
    <source>
        <dbReference type="PROSITE" id="PS50113"/>
    </source>
</evidence>
<dbReference type="PROSITE" id="PS50883">
    <property type="entry name" value="EAL"/>
    <property type="match status" value="1"/>
</dbReference>
<feature type="domain" description="PAS" evidence="3">
    <location>
        <begin position="601"/>
        <end position="647"/>
    </location>
</feature>
<dbReference type="Gene3D" id="2.10.70.100">
    <property type="match status" value="1"/>
</dbReference>
<name>A0A2T4IHZ2_9RHOO</name>
<evidence type="ECO:0000259" key="6">
    <source>
        <dbReference type="PROSITE" id="PS50887"/>
    </source>
</evidence>
<proteinExistence type="predicted"/>
<keyword evidence="2" id="KW-0812">Transmembrane</keyword>
<evidence type="ECO:0000259" key="3">
    <source>
        <dbReference type="PROSITE" id="PS50112"/>
    </source>
</evidence>
<keyword evidence="8" id="KW-1185">Reference proteome</keyword>
<dbReference type="Pfam" id="PF08447">
    <property type="entry name" value="PAS_3"/>
    <property type="match status" value="1"/>
</dbReference>
<dbReference type="InterPro" id="IPR000700">
    <property type="entry name" value="PAS-assoc_C"/>
</dbReference>
<evidence type="ECO:0000313" key="7">
    <source>
        <dbReference type="EMBL" id="PTD97402.1"/>
    </source>
</evidence>
<dbReference type="NCBIfam" id="TIGR00229">
    <property type="entry name" value="sensory_box"/>
    <property type="match status" value="3"/>
</dbReference>
<sequence>MAAPRRTRRSSAVKAFSLAARLVIGFLLVALLPLAGLAWYYLNSFESALRSAVLQNVASVADKKADQIDQYINERLADAHIYAHQQFVRDAVEALLRDGTTLDAAQLHDALLALGEHGQYHDILLIDRAGNIAFSLRGEADLGTNLLHGPYSDTPLADGFRQAMTFLYTDLSAFSPYAPSADAIAAFAVAPVMKGGQPLGALALQVNLDTLLPVVSDPTGLGDSGETVLAFRDGTSVRYTVELSRRPGAPFSVVVPHDNAAWPMREALAGRHGRGLVADYAEVPVAAAWHYLPALNWGMVVKIDVAEALAPLYAKQRATVLAFAVFLSAAAAAALLLGRRFVRNEAIIAAQEARYRAMFRSMNDGVALYRPTADGSEFIVIDINPAGERIACVNRRDVVGKRSREAFPGLEGAGIFAAFQRVHRRGGSEAVSLTAYNDGTLQLWVENDVIRLPEGEILSVFKDVTARKRAEDALGESLRNLREAQRLARIGHWTLDLRSGSLEWSEEIYRIFEIDRQRFGASYQAFLDAIHPDDRTRVDTAFSAALRDGTAYEITHRLRFADGRIRHIHERGEIVRDSEGSALFARGTAQDISELHHAQEALQLYANIFHHSGEAILVTDRDNNIIEANPAFTRQTGYTIEEIRGRNPSLLASGRTPQETYERMWEALSDTGYWQGELWDRNRSGEIYPKWAAISVIRDADGQPTHHIASFTDISERKAAEARIEHLAHHDSLTGLFNRYNLEIRLSQAVLAARREGSYLAVLFIDLDRFKLINDTLGHQTGDRLLVEVAHRLRTCVREADIVARQGGDEFVVVLTGLALPQDASPVAAKILERLATPYELDGERLHTSPSIGISIFPDDGADSGTLMKNADTAMYHAKEQGRNNMQYFTAALNAAAEERLAMERELRVALDDSQFELHYQPQFATAAGATAHPCGVEALIRWHHPQRGLIAPARFIPVAEECGLIEAIGDWALNEACRCFAAWKSAAINPARVAVNLSAHQLRNPSLPERVGTLMERHGLGAGELELEITESVAMADPAAAVETLERLRALGVTLAIDDFGTGYSSLAYLKRLPIQVLKLDREFVGDIESDPSDAQICAATFTLAHSLGLEVVAEGVETEAQRAFLASHRCDKLQGYLLGRPQPAEYWEKCWRSKASAV</sequence>
<dbReference type="Pfam" id="PF00990">
    <property type="entry name" value="GGDEF"/>
    <property type="match status" value="1"/>
</dbReference>
<dbReference type="CDD" id="cd01948">
    <property type="entry name" value="EAL"/>
    <property type="match status" value="1"/>
</dbReference>
<dbReference type="GO" id="GO:0006355">
    <property type="term" value="P:regulation of DNA-templated transcription"/>
    <property type="evidence" value="ECO:0007669"/>
    <property type="project" value="InterPro"/>
</dbReference>
<dbReference type="SMART" id="SM00052">
    <property type="entry name" value="EAL"/>
    <property type="match status" value="1"/>
</dbReference>
<dbReference type="EMBL" id="PZKC01000003">
    <property type="protein sequence ID" value="PTD97402.1"/>
    <property type="molecule type" value="Genomic_DNA"/>
</dbReference>
<feature type="domain" description="GGDEF" evidence="6">
    <location>
        <begin position="758"/>
        <end position="891"/>
    </location>
</feature>
<dbReference type="PROSITE" id="PS50887">
    <property type="entry name" value="GGDEF"/>
    <property type="match status" value="1"/>
</dbReference>
<dbReference type="Proteomes" id="UP000241193">
    <property type="component" value="Unassembled WGS sequence"/>
</dbReference>
<dbReference type="SMART" id="SM00086">
    <property type="entry name" value="PAC"/>
    <property type="match status" value="2"/>
</dbReference>
<keyword evidence="2" id="KW-0472">Membrane</keyword>